<comment type="caution">
    <text evidence="1">The sequence shown here is derived from an EMBL/GenBank/DDBJ whole genome shotgun (WGS) entry which is preliminary data.</text>
</comment>
<proteinExistence type="predicted"/>
<dbReference type="AlphaFoldDB" id="A0A8J3CWT9"/>
<reference evidence="1" key="2">
    <citation type="submission" date="2020-09" db="EMBL/GenBank/DDBJ databases">
        <authorList>
            <person name="Sun Q."/>
            <person name="Kim S."/>
        </authorList>
    </citation>
    <scope>NUCLEOTIDE SEQUENCE</scope>
    <source>
        <strain evidence="1">KCTC 23224</strain>
    </source>
</reference>
<keyword evidence="2" id="KW-1185">Reference proteome</keyword>
<name>A0A8J3CWT9_9BACT</name>
<evidence type="ECO:0000313" key="2">
    <source>
        <dbReference type="Proteomes" id="UP000642809"/>
    </source>
</evidence>
<protein>
    <submittedName>
        <fullName evidence="1">Uncharacterized protein</fullName>
    </submittedName>
</protein>
<evidence type="ECO:0000313" key="1">
    <source>
        <dbReference type="EMBL" id="GHB37582.1"/>
    </source>
</evidence>
<organism evidence="1 2">
    <name type="scientific">Mongoliitalea lutea</name>
    <dbReference type="NCBI Taxonomy" id="849756"/>
    <lineage>
        <taxon>Bacteria</taxon>
        <taxon>Pseudomonadati</taxon>
        <taxon>Bacteroidota</taxon>
        <taxon>Cytophagia</taxon>
        <taxon>Cytophagales</taxon>
        <taxon>Cyclobacteriaceae</taxon>
        <taxon>Mongoliitalea</taxon>
    </lineage>
</organism>
<accession>A0A8J3CWT9</accession>
<dbReference type="RefSeq" id="WP_189581148.1">
    <property type="nucleotide sequence ID" value="NZ_BMYF01000010.1"/>
</dbReference>
<reference evidence="1" key="1">
    <citation type="journal article" date="2014" name="Int. J. Syst. Evol. Microbiol.">
        <title>Complete genome sequence of Corynebacterium casei LMG S-19264T (=DSM 44701T), isolated from a smear-ripened cheese.</title>
        <authorList>
            <consortium name="US DOE Joint Genome Institute (JGI-PGF)"/>
            <person name="Walter F."/>
            <person name="Albersmeier A."/>
            <person name="Kalinowski J."/>
            <person name="Ruckert C."/>
        </authorList>
    </citation>
    <scope>NUCLEOTIDE SEQUENCE</scope>
    <source>
        <strain evidence="1">KCTC 23224</strain>
    </source>
</reference>
<dbReference type="Proteomes" id="UP000642809">
    <property type="component" value="Unassembled WGS sequence"/>
</dbReference>
<gene>
    <name evidence="1" type="ORF">GCM10008106_18510</name>
</gene>
<sequence length="98" mass="11406">MTYDAKVQTAFIDLRRDLTSRIFSLRADNGFFRFVGNPRLLNAEDEVVFIIDPEKFQSYQTENDPACVQRILNAVAIDEDKDLVYLERMKIAEKDSIK</sequence>
<dbReference type="EMBL" id="BMYF01000010">
    <property type="protein sequence ID" value="GHB37582.1"/>
    <property type="molecule type" value="Genomic_DNA"/>
</dbReference>